<dbReference type="InterPro" id="IPR049450">
    <property type="entry name" value="ACOT8-like_C"/>
</dbReference>
<dbReference type="InterPro" id="IPR029069">
    <property type="entry name" value="HotDog_dom_sf"/>
</dbReference>
<organism evidence="3 4">
    <name type="scientific">Afipia massiliensis</name>
    <dbReference type="NCBI Taxonomy" id="211460"/>
    <lineage>
        <taxon>Bacteria</taxon>
        <taxon>Pseudomonadati</taxon>
        <taxon>Pseudomonadota</taxon>
        <taxon>Alphaproteobacteria</taxon>
        <taxon>Hyphomicrobiales</taxon>
        <taxon>Nitrobacteraceae</taxon>
        <taxon>Afipia</taxon>
    </lineage>
</organism>
<dbReference type="Gene3D" id="2.40.160.210">
    <property type="entry name" value="Acyl-CoA thioesterase, double hotdog domain"/>
    <property type="match status" value="1"/>
</dbReference>
<keyword evidence="4" id="KW-1185">Reference proteome</keyword>
<proteinExistence type="predicted"/>
<reference evidence="3" key="1">
    <citation type="submission" date="2019-04" db="EMBL/GenBank/DDBJ databases">
        <title>Whole genome sequencing of cave bacteria.</title>
        <authorList>
            <person name="Gan H.M."/>
            <person name="Barton H."/>
            <person name="Savka M.A."/>
        </authorList>
    </citation>
    <scope>NUCLEOTIDE SEQUENCE [LARGE SCALE GENOMIC DNA]</scope>
    <source>
        <strain evidence="3">LC387</strain>
    </source>
</reference>
<dbReference type="InterPro" id="IPR042171">
    <property type="entry name" value="Acyl-CoA_hotdog"/>
</dbReference>
<dbReference type="SUPFAM" id="SSF54637">
    <property type="entry name" value="Thioesterase/thiol ester dehydrase-isomerase"/>
    <property type="match status" value="2"/>
</dbReference>
<evidence type="ECO:0000313" key="4">
    <source>
        <dbReference type="Proteomes" id="UP000034832"/>
    </source>
</evidence>
<dbReference type="EMBL" id="LBIA02000001">
    <property type="protein sequence ID" value="TKT70803.1"/>
    <property type="molecule type" value="Genomic_DNA"/>
</dbReference>
<protein>
    <submittedName>
        <fullName evidence="3">Thioesterase family protein</fullName>
    </submittedName>
</protein>
<dbReference type="Pfam" id="PF13622">
    <property type="entry name" value="4HBT_3"/>
    <property type="match status" value="1"/>
</dbReference>
<accession>A0A4V6Y1D0</accession>
<dbReference type="Proteomes" id="UP000034832">
    <property type="component" value="Unassembled WGS sequence"/>
</dbReference>
<dbReference type="InterPro" id="IPR049449">
    <property type="entry name" value="TesB_ACOT8-like_N"/>
</dbReference>
<dbReference type="STRING" id="211460.YH63_14000"/>
<evidence type="ECO:0000313" key="3">
    <source>
        <dbReference type="EMBL" id="TKT70803.1"/>
    </source>
</evidence>
<dbReference type="AlphaFoldDB" id="A0A4V6Y1D0"/>
<evidence type="ECO:0000259" key="2">
    <source>
        <dbReference type="Pfam" id="PF20789"/>
    </source>
</evidence>
<gene>
    <name evidence="3" type="ORF">YH63_004905</name>
</gene>
<dbReference type="Pfam" id="PF20789">
    <property type="entry name" value="4HBT_3C"/>
    <property type="match status" value="1"/>
</dbReference>
<comment type="caution">
    <text evidence="3">The sequence shown here is derived from an EMBL/GenBank/DDBJ whole genome shotgun (WGS) entry which is preliminary data.</text>
</comment>
<dbReference type="OrthoDB" id="7059210at2"/>
<feature type="domain" description="Acyl-CoA thioesterase-like C-terminal" evidence="2">
    <location>
        <begin position="125"/>
        <end position="260"/>
    </location>
</feature>
<name>A0A4V6Y1D0_9BRAD</name>
<evidence type="ECO:0000259" key="1">
    <source>
        <dbReference type="Pfam" id="PF13622"/>
    </source>
</evidence>
<feature type="domain" description="Acyl-CoA thioesterase-like N-terminal HotDog" evidence="1">
    <location>
        <begin position="24"/>
        <end position="104"/>
    </location>
</feature>
<sequence length="262" mass="28072">MIDFTALMASMSADGETSSVTATEDWLQGRTIYGGLTAAFCLESVAQHLGDLPPLRSAQFSFVGPAAGTVMIRPTVLRRGKSTVFVGVDLFGEAGLATRATLCYGTARASSVGYGSLAAPTVPEPETCPPFFRKIPGLNFIQHFEGRFAGGNPPFSQGQHPNFSIWLRHQDPAKPASTAALVALTDAPPPAALVLFERPGPISTMTWAIDLLTDRLETNDGWWLLQTKAENVVGGYSSQATTLWNADRQPVLVSRQNVAVFM</sequence>